<name>A0A0F9P1D2_9ZZZZ</name>
<reference evidence="1" key="1">
    <citation type="journal article" date="2015" name="Nature">
        <title>Complex archaea that bridge the gap between prokaryotes and eukaryotes.</title>
        <authorList>
            <person name="Spang A."/>
            <person name="Saw J.H."/>
            <person name="Jorgensen S.L."/>
            <person name="Zaremba-Niedzwiedzka K."/>
            <person name="Martijn J."/>
            <person name="Lind A.E."/>
            <person name="van Eijk R."/>
            <person name="Schleper C."/>
            <person name="Guy L."/>
            <person name="Ettema T.J."/>
        </authorList>
    </citation>
    <scope>NUCLEOTIDE SEQUENCE</scope>
</reference>
<dbReference type="EMBL" id="LAZR01002935">
    <property type="protein sequence ID" value="KKN23819.1"/>
    <property type="molecule type" value="Genomic_DNA"/>
</dbReference>
<accession>A0A0F9P1D2</accession>
<organism evidence="1">
    <name type="scientific">marine sediment metagenome</name>
    <dbReference type="NCBI Taxonomy" id="412755"/>
    <lineage>
        <taxon>unclassified sequences</taxon>
        <taxon>metagenomes</taxon>
        <taxon>ecological metagenomes</taxon>
    </lineage>
</organism>
<dbReference type="Gene3D" id="6.10.140.2190">
    <property type="match status" value="2"/>
</dbReference>
<sequence length="477" mass="49067">MTASFPIAVPTTPDLRGDIADNIANFLSADINASVTTIPVDDTTGFPSAGVASIQRIGGTGLIEVFSYTGKTANSFTGVTRNFNGAGADPYSEDDIVHLYWVADHHNRHVEETIAVAQNVTNRFGLGTNIVVPAGLTFAIQRTSNQLVFGTTNTITLNMAVPSASRVYTAPDVGGDADFILTAGAQEISGAKTFQSSKLLLQEASGVDVATIAVAALAASRIYTVPDSGAAASFVMTEGNQTINGTKTFTGLSFVNLDLGSSGVAGSLDIFPTTAVKGKLNFVAADSAGDTITTITNASQAGARTYTIPDAGASASFVMTAGAQSIAGIKTFTGQLIGKGTATNDSPAAGDIGEVIESYQARINLPATGVFGDLTSIALTAGNWVIDMVADCNCPATVTEFDFGISTTAGDDSTGLLIGDSLVSPRRTYAVGNRDAYAIPGFEVKLAGSTTYFLKYRAAYGSTAPQSSGRLTATRIR</sequence>
<dbReference type="AlphaFoldDB" id="A0A0F9P1D2"/>
<comment type="caution">
    <text evidence="1">The sequence shown here is derived from an EMBL/GenBank/DDBJ whole genome shotgun (WGS) entry which is preliminary data.</text>
</comment>
<protein>
    <submittedName>
        <fullName evidence="1">Uncharacterized protein</fullName>
    </submittedName>
</protein>
<evidence type="ECO:0000313" key="1">
    <source>
        <dbReference type="EMBL" id="KKN23819.1"/>
    </source>
</evidence>
<proteinExistence type="predicted"/>
<gene>
    <name evidence="1" type="ORF">LCGC14_0901030</name>
</gene>